<dbReference type="AlphaFoldDB" id="A0A2Z6QYJ0"/>
<dbReference type="Pfam" id="PF12937">
    <property type="entry name" value="F-box-like"/>
    <property type="match status" value="1"/>
</dbReference>
<dbReference type="EMBL" id="BEXD01001668">
    <property type="protein sequence ID" value="GBB95237.1"/>
    <property type="molecule type" value="Genomic_DNA"/>
</dbReference>
<sequence>MQLPPEILQNIFKEVGNYTDLFNCLLVNRYWCKNIFPILWENPLEKTFGKTYRNRNLRVIDIIEIYISCLSQQSKSIIRQNGLEKVNILKENNNNNKPLLCNYITYLKGIEFTTLFTAIANWIRKVIIEQEQEQHEQQQRQQQVKIILTENYLKKYQHLSNTQLIIFQELIKMIVETSSVKRYKLTIPEGIGSYSYLDCLDEILPERSHLELLKLTTNNSHSFFSKFKNLFYIIDKLMIKCKDDDENLSNFLNTLPKIHFLKIRLTDQQMPNLTNALKNLLKANYEDLTHLWIKQGGTIPLNIFSECKNLLNLRITDSHLPNSINISKSFWSLNTLQPFSNGPAYTQLVEFSLCIDTRINLYHLSNIILKTNGSIKYLCLKWEIEQDPEHAQLLFEIILSSCPNLINIFISVSPHTVNYLIDFLENFKYLEILEIDSLVNNLDLNFWLPKIAKKLTTKLSLLGFYCKFICNLKEFKIFLDDIPTIPYDLLLSSTIGLELYFHDANEWLGQDKIDLLREYASIGKFHTNVCDWIKNLDEF</sequence>
<evidence type="ECO:0000259" key="1">
    <source>
        <dbReference type="Pfam" id="PF12937"/>
    </source>
</evidence>
<comment type="caution">
    <text evidence="2">The sequence shown here is derived from an EMBL/GenBank/DDBJ whole genome shotgun (WGS) entry which is preliminary data.</text>
</comment>
<gene>
    <name evidence="2" type="ORF">RclHR1_00250035</name>
</gene>
<dbReference type="InterPro" id="IPR001810">
    <property type="entry name" value="F-box_dom"/>
</dbReference>
<reference evidence="2 3" key="1">
    <citation type="submission" date="2017-11" db="EMBL/GenBank/DDBJ databases">
        <title>The genome of Rhizophagus clarus HR1 reveals common genetic basis of auxotrophy among arbuscular mycorrhizal fungi.</title>
        <authorList>
            <person name="Kobayashi Y."/>
        </authorList>
    </citation>
    <scope>NUCLEOTIDE SEQUENCE [LARGE SCALE GENOMIC DNA]</scope>
    <source>
        <strain evidence="2 3">HR1</strain>
    </source>
</reference>
<dbReference type="SUPFAM" id="SSF81383">
    <property type="entry name" value="F-box domain"/>
    <property type="match status" value="1"/>
</dbReference>
<protein>
    <recommendedName>
        <fullName evidence="1">F-box domain-containing protein</fullName>
    </recommendedName>
</protein>
<organism evidence="2 3">
    <name type="scientific">Rhizophagus clarus</name>
    <dbReference type="NCBI Taxonomy" id="94130"/>
    <lineage>
        <taxon>Eukaryota</taxon>
        <taxon>Fungi</taxon>
        <taxon>Fungi incertae sedis</taxon>
        <taxon>Mucoromycota</taxon>
        <taxon>Glomeromycotina</taxon>
        <taxon>Glomeromycetes</taxon>
        <taxon>Glomerales</taxon>
        <taxon>Glomeraceae</taxon>
        <taxon>Rhizophagus</taxon>
    </lineage>
</organism>
<proteinExistence type="predicted"/>
<evidence type="ECO:0000313" key="3">
    <source>
        <dbReference type="Proteomes" id="UP000247702"/>
    </source>
</evidence>
<dbReference type="STRING" id="94130.A0A2Z6QYJ0"/>
<name>A0A2Z6QYJ0_9GLOM</name>
<evidence type="ECO:0000313" key="2">
    <source>
        <dbReference type="EMBL" id="GBB95237.1"/>
    </source>
</evidence>
<feature type="domain" description="F-box" evidence="1">
    <location>
        <begin position="2"/>
        <end position="43"/>
    </location>
</feature>
<dbReference type="InterPro" id="IPR036047">
    <property type="entry name" value="F-box-like_dom_sf"/>
</dbReference>
<accession>A0A2Z6QYJ0</accession>
<dbReference type="Proteomes" id="UP000247702">
    <property type="component" value="Unassembled WGS sequence"/>
</dbReference>
<keyword evidence="3" id="KW-1185">Reference proteome</keyword>